<comment type="caution">
    <text evidence="1">The sequence shown here is derived from an EMBL/GenBank/DDBJ whole genome shotgun (WGS) entry which is preliminary data.</text>
</comment>
<gene>
    <name evidence="1" type="ORF">DCW74_17770</name>
</gene>
<evidence type="ECO:0000313" key="2">
    <source>
        <dbReference type="Proteomes" id="UP000263517"/>
    </source>
</evidence>
<protein>
    <recommendedName>
        <fullName evidence="3">Glycosyl transferase</fullName>
    </recommendedName>
</protein>
<accession>A0A350P8F0</accession>
<dbReference type="AlphaFoldDB" id="A0A350P8F0"/>
<dbReference type="EMBL" id="DNAN01000618">
    <property type="protein sequence ID" value="HAW77567.1"/>
    <property type="molecule type" value="Genomic_DNA"/>
</dbReference>
<feature type="non-terminal residue" evidence="1">
    <location>
        <position position="184"/>
    </location>
</feature>
<name>A0A350P8F0_9ALTE</name>
<dbReference type="Proteomes" id="UP000263517">
    <property type="component" value="Unassembled WGS sequence"/>
</dbReference>
<organism evidence="1 2">
    <name type="scientific">Alteromonas australica</name>
    <dbReference type="NCBI Taxonomy" id="589873"/>
    <lineage>
        <taxon>Bacteria</taxon>
        <taxon>Pseudomonadati</taxon>
        <taxon>Pseudomonadota</taxon>
        <taxon>Gammaproteobacteria</taxon>
        <taxon>Alteromonadales</taxon>
        <taxon>Alteromonadaceae</taxon>
        <taxon>Alteromonas/Salinimonas group</taxon>
        <taxon>Alteromonas</taxon>
    </lineage>
</organism>
<evidence type="ECO:0008006" key="3">
    <source>
        <dbReference type="Google" id="ProtNLM"/>
    </source>
</evidence>
<reference evidence="1 2" key="1">
    <citation type="journal article" date="2018" name="Nat. Biotechnol.">
        <title>A standardized bacterial taxonomy based on genome phylogeny substantially revises the tree of life.</title>
        <authorList>
            <person name="Parks D.H."/>
            <person name="Chuvochina M."/>
            <person name="Waite D.W."/>
            <person name="Rinke C."/>
            <person name="Skarshewski A."/>
            <person name="Chaumeil P.A."/>
            <person name="Hugenholtz P."/>
        </authorList>
    </citation>
    <scope>NUCLEOTIDE SEQUENCE [LARGE SCALE GENOMIC DNA]</scope>
    <source>
        <strain evidence="1">UBA11978</strain>
    </source>
</reference>
<sequence length="184" mass="20984">MRILHLPDVVGGHATELARAERRQGLDSRSLNFYRSPYGFRADIELGLEGKGRIQKAFAHLQALAEFRRGFDVYHFNYGSSFLHFAKFGISHLDLPFVDPDAAKIFTYQGCDARQKYPTMHRNEALGSDSAACFEADCYDGVCNSGQLDKWRRRSIEKADRHAFHIFALNPDLLYFLPAEKSSF</sequence>
<evidence type="ECO:0000313" key="1">
    <source>
        <dbReference type="EMBL" id="HAW77567.1"/>
    </source>
</evidence>
<proteinExistence type="predicted"/>